<protein>
    <recommendedName>
        <fullName evidence="9">Di-N-acetylchitobiase</fullName>
    </recommendedName>
</protein>
<dbReference type="PROSITE" id="PS51910">
    <property type="entry name" value="GH18_2"/>
    <property type="match status" value="1"/>
</dbReference>
<comment type="function">
    <text evidence="8">Involved in the degradation of asparagine-linked glycoproteins. Hydrolyze of N-acetyl-beta-D-glucosamine (1-4)N-acetylglucosamine chitobiose core from the reducing end of the bond, it requires prior cleavage by glycosylasparaginase.</text>
</comment>
<dbReference type="InterPro" id="IPR017853">
    <property type="entry name" value="GH"/>
</dbReference>
<keyword evidence="6" id="KW-0458">Lysosome</keyword>
<evidence type="ECO:0000256" key="4">
    <source>
        <dbReference type="ARBA" id="ARBA00022801"/>
    </source>
</evidence>
<keyword evidence="5" id="KW-0325">Glycoprotein</keyword>
<evidence type="ECO:0000256" key="11">
    <source>
        <dbReference type="RuleBase" id="RU004453"/>
    </source>
</evidence>
<dbReference type="GO" id="GO:0009313">
    <property type="term" value="P:oligosaccharide catabolic process"/>
    <property type="evidence" value="ECO:0007669"/>
    <property type="project" value="TreeGrafter"/>
</dbReference>
<organism evidence="14 15">
    <name type="scientific">Dinothrombium tinctorium</name>
    <dbReference type="NCBI Taxonomy" id="1965070"/>
    <lineage>
        <taxon>Eukaryota</taxon>
        <taxon>Metazoa</taxon>
        <taxon>Ecdysozoa</taxon>
        <taxon>Arthropoda</taxon>
        <taxon>Chelicerata</taxon>
        <taxon>Arachnida</taxon>
        <taxon>Acari</taxon>
        <taxon>Acariformes</taxon>
        <taxon>Trombidiformes</taxon>
        <taxon>Prostigmata</taxon>
        <taxon>Anystina</taxon>
        <taxon>Parasitengona</taxon>
        <taxon>Trombidioidea</taxon>
        <taxon>Trombidiidae</taxon>
        <taxon>Dinothrombium</taxon>
    </lineage>
</organism>
<dbReference type="InterPro" id="IPR029070">
    <property type="entry name" value="Chitinase_insertion_sf"/>
</dbReference>
<dbReference type="GO" id="GO:0006032">
    <property type="term" value="P:chitin catabolic process"/>
    <property type="evidence" value="ECO:0007669"/>
    <property type="project" value="UniProtKB-ARBA"/>
</dbReference>
<comment type="caution">
    <text evidence="14">The sequence shown here is derived from an EMBL/GenBank/DDBJ whole genome shotgun (WGS) entry which is preliminary data.</text>
</comment>
<evidence type="ECO:0000256" key="12">
    <source>
        <dbReference type="SAM" id="SignalP"/>
    </source>
</evidence>
<dbReference type="OrthoDB" id="73875at2759"/>
<gene>
    <name evidence="14" type="ORF">B4U79_06442</name>
</gene>
<sequence>MLITVLPFTVFTFVLPVNRSVWQKFNWNKLTTIALAGFVDRELICHAHRKGVRVVFIANYPSDKLLNESYRTNWIKEKLVFARENKFDGINFDFEDPIPRASAKVKALTELVAETRKVFHTHLPGSQVTFDVPWSPINELGNGVDGRNYDFIGLANNCDFLFVMAYDIQSQMLYANGNDDECYARANSGLFDVAGGLMAYMRLGINTSKLVLGQPWYGYDYECITYGDFYQCKIKRVSFRGANCSDAAGKQLPYSTIQEIIKKGGAFYYDEHSRTPYVLYKDKQNRTHQIWYDDKESLFNKYAYAAAFSLRGVGVWTINYVNYSQPQQIKDMWSVLPNYRRNVTLP</sequence>
<evidence type="ECO:0000256" key="6">
    <source>
        <dbReference type="ARBA" id="ARBA00023228"/>
    </source>
</evidence>
<dbReference type="PROSITE" id="PS01095">
    <property type="entry name" value="GH18_1"/>
    <property type="match status" value="1"/>
</dbReference>
<dbReference type="PANTHER" id="PTHR46290:SF1">
    <property type="entry name" value="DI-N-ACETYLCHITOBIASE"/>
    <property type="match status" value="1"/>
</dbReference>
<dbReference type="PANTHER" id="PTHR46290">
    <property type="entry name" value="DI-N-ACETYLCHITOBIASE"/>
    <property type="match status" value="1"/>
</dbReference>
<keyword evidence="4 10" id="KW-0378">Hydrolase</keyword>
<evidence type="ECO:0000256" key="3">
    <source>
        <dbReference type="ARBA" id="ARBA00022729"/>
    </source>
</evidence>
<evidence type="ECO:0000256" key="7">
    <source>
        <dbReference type="ARBA" id="ARBA00023295"/>
    </source>
</evidence>
<evidence type="ECO:0000313" key="14">
    <source>
        <dbReference type="EMBL" id="RWS07308.1"/>
    </source>
</evidence>
<dbReference type="GO" id="GO:0004568">
    <property type="term" value="F:chitinase activity"/>
    <property type="evidence" value="ECO:0007669"/>
    <property type="project" value="UniProtKB-ARBA"/>
</dbReference>
<evidence type="ECO:0000256" key="9">
    <source>
        <dbReference type="ARBA" id="ARBA00074174"/>
    </source>
</evidence>
<dbReference type="Proteomes" id="UP000285301">
    <property type="component" value="Unassembled WGS sequence"/>
</dbReference>
<comment type="similarity">
    <text evidence="2 11">Belongs to the glycosyl hydrolase 18 family.</text>
</comment>
<dbReference type="GO" id="GO:0005615">
    <property type="term" value="C:extracellular space"/>
    <property type="evidence" value="ECO:0007669"/>
    <property type="project" value="TreeGrafter"/>
</dbReference>
<dbReference type="InterPro" id="IPR011583">
    <property type="entry name" value="Chitinase_II/V-like_cat"/>
</dbReference>
<dbReference type="GO" id="GO:0005764">
    <property type="term" value="C:lysosome"/>
    <property type="evidence" value="ECO:0007669"/>
    <property type="project" value="UniProtKB-SubCell"/>
</dbReference>
<dbReference type="InterPro" id="IPR051887">
    <property type="entry name" value="GH18_Domain-Containing"/>
</dbReference>
<accession>A0A443QWA1</accession>
<evidence type="ECO:0000256" key="8">
    <source>
        <dbReference type="ARBA" id="ARBA00055477"/>
    </source>
</evidence>
<evidence type="ECO:0000313" key="15">
    <source>
        <dbReference type="Proteomes" id="UP000285301"/>
    </source>
</evidence>
<dbReference type="STRING" id="1965070.A0A443QWA1"/>
<dbReference type="Pfam" id="PF00704">
    <property type="entry name" value="Glyco_hydro_18"/>
    <property type="match status" value="1"/>
</dbReference>
<evidence type="ECO:0000256" key="10">
    <source>
        <dbReference type="RuleBase" id="RU000489"/>
    </source>
</evidence>
<feature type="domain" description="GH18" evidence="13">
    <location>
        <begin position="1"/>
        <end position="336"/>
    </location>
</feature>
<proteinExistence type="inferred from homology"/>
<feature type="chain" id="PRO_5019262593" description="Di-N-acetylchitobiase" evidence="12">
    <location>
        <begin position="17"/>
        <end position="346"/>
    </location>
</feature>
<comment type="subcellular location">
    <subcellularLocation>
        <location evidence="1">Lysosome</location>
    </subcellularLocation>
</comment>
<dbReference type="InterPro" id="IPR001579">
    <property type="entry name" value="Glyco_hydro_18_chit_AS"/>
</dbReference>
<reference evidence="14 15" key="1">
    <citation type="journal article" date="2018" name="Gigascience">
        <title>Genomes of trombidid mites reveal novel predicted allergens and laterally-transferred genes associated with secondary metabolism.</title>
        <authorList>
            <person name="Dong X."/>
            <person name="Chaisiri K."/>
            <person name="Xia D."/>
            <person name="Armstrong S.D."/>
            <person name="Fang Y."/>
            <person name="Donnelly M.J."/>
            <person name="Kadowaki T."/>
            <person name="McGarry J.W."/>
            <person name="Darby A.C."/>
            <person name="Makepeace B.L."/>
        </authorList>
    </citation>
    <scope>NUCLEOTIDE SEQUENCE [LARGE SCALE GENOMIC DNA]</scope>
    <source>
        <strain evidence="14">UoL-WK</strain>
    </source>
</reference>
<evidence type="ECO:0000256" key="5">
    <source>
        <dbReference type="ARBA" id="ARBA00023180"/>
    </source>
</evidence>
<dbReference type="FunFam" id="3.10.50.10:FF:000006">
    <property type="entry name" value="Chitobiase, di-N-acetyl"/>
    <property type="match status" value="1"/>
</dbReference>
<dbReference type="Gene3D" id="3.10.50.10">
    <property type="match status" value="1"/>
</dbReference>
<dbReference type="SUPFAM" id="SSF51445">
    <property type="entry name" value="(Trans)glycosidases"/>
    <property type="match status" value="1"/>
</dbReference>
<dbReference type="EMBL" id="NCKU01003552">
    <property type="protein sequence ID" value="RWS07308.1"/>
    <property type="molecule type" value="Genomic_DNA"/>
</dbReference>
<keyword evidence="7 10" id="KW-0326">Glycosidase</keyword>
<dbReference type="GO" id="GO:0008061">
    <property type="term" value="F:chitin binding"/>
    <property type="evidence" value="ECO:0007669"/>
    <property type="project" value="InterPro"/>
</dbReference>
<keyword evidence="3 12" id="KW-0732">Signal</keyword>
<dbReference type="AlphaFoldDB" id="A0A443QWA1"/>
<evidence type="ECO:0000256" key="2">
    <source>
        <dbReference type="ARBA" id="ARBA00009336"/>
    </source>
</evidence>
<name>A0A443QWA1_9ACAR</name>
<feature type="signal peptide" evidence="12">
    <location>
        <begin position="1"/>
        <end position="16"/>
    </location>
</feature>
<keyword evidence="15" id="KW-1185">Reference proteome</keyword>
<evidence type="ECO:0000256" key="1">
    <source>
        <dbReference type="ARBA" id="ARBA00004371"/>
    </source>
</evidence>
<dbReference type="SMART" id="SM00636">
    <property type="entry name" value="Glyco_18"/>
    <property type="match status" value="1"/>
</dbReference>
<evidence type="ECO:0000259" key="13">
    <source>
        <dbReference type="PROSITE" id="PS51910"/>
    </source>
</evidence>
<dbReference type="InterPro" id="IPR001223">
    <property type="entry name" value="Glyco_hydro18_cat"/>
</dbReference>
<dbReference type="Gene3D" id="3.20.20.80">
    <property type="entry name" value="Glycosidases"/>
    <property type="match status" value="1"/>
</dbReference>
<dbReference type="FunFam" id="3.20.20.80:FF:000250">
    <property type="entry name" value="Probable di-N-acetylchitobiase 1"/>
    <property type="match status" value="1"/>
</dbReference>